<dbReference type="EMBL" id="JRES01000919">
    <property type="protein sequence ID" value="KNC27257.1"/>
    <property type="molecule type" value="Genomic_DNA"/>
</dbReference>
<evidence type="ECO:0000313" key="3">
    <source>
        <dbReference type="Proteomes" id="UP000037069"/>
    </source>
</evidence>
<proteinExistence type="predicted"/>
<gene>
    <name evidence="2" type="ORF">FF38_05492</name>
</gene>
<organism evidence="2 3">
    <name type="scientific">Lucilia cuprina</name>
    <name type="common">Green bottle fly</name>
    <name type="synonym">Australian sheep blowfly</name>
    <dbReference type="NCBI Taxonomy" id="7375"/>
    <lineage>
        <taxon>Eukaryota</taxon>
        <taxon>Metazoa</taxon>
        <taxon>Ecdysozoa</taxon>
        <taxon>Arthropoda</taxon>
        <taxon>Hexapoda</taxon>
        <taxon>Insecta</taxon>
        <taxon>Pterygota</taxon>
        <taxon>Neoptera</taxon>
        <taxon>Endopterygota</taxon>
        <taxon>Diptera</taxon>
        <taxon>Brachycera</taxon>
        <taxon>Muscomorpha</taxon>
        <taxon>Oestroidea</taxon>
        <taxon>Calliphoridae</taxon>
        <taxon>Luciliinae</taxon>
        <taxon>Lucilia</taxon>
    </lineage>
</organism>
<evidence type="ECO:0000313" key="2">
    <source>
        <dbReference type="EMBL" id="KNC27257.1"/>
    </source>
</evidence>
<evidence type="ECO:0000256" key="1">
    <source>
        <dbReference type="SAM" id="Phobius"/>
    </source>
</evidence>
<protein>
    <submittedName>
        <fullName evidence="2">Uncharacterized protein</fullName>
    </submittedName>
</protein>
<name>A0A0L0C4T1_LUCCU</name>
<accession>A0A0L0C4T1</accession>
<keyword evidence="1" id="KW-1133">Transmembrane helix</keyword>
<reference evidence="2 3" key="1">
    <citation type="journal article" date="2015" name="Nat. Commun.">
        <title>Lucilia cuprina genome unlocks parasitic fly biology to underpin future interventions.</title>
        <authorList>
            <person name="Anstead C.A."/>
            <person name="Korhonen P.K."/>
            <person name="Young N.D."/>
            <person name="Hall R.S."/>
            <person name="Jex A.R."/>
            <person name="Murali S.C."/>
            <person name="Hughes D.S."/>
            <person name="Lee S.F."/>
            <person name="Perry T."/>
            <person name="Stroehlein A.J."/>
            <person name="Ansell B.R."/>
            <person name="Breugelmans B."/>
            <person name="Hofmann A."/>
            <person name="Qu J."/>
            <person name="Dugan S."/>
            <person name="Lee S.L."/>
            <person name="Chao H."/>
            <person name="Dinh H."/>
            <person name="Han Y."/>
            <person name="Doddapaneni H.V."/>
            <person name="Worley K.C."/>
            <person name="Muzny D.M."/>
            <person name="Ioannidis P."/>
            <person name="Waterhouse R.M."/>
            <person name="Zdobnov E.M."/>
            <person name="James P.J."/>
            <person name="Bagnall N.H."/>
            <person name="Kotze A.C."/>
            <person name="Gibbs R.A."/>
            <person name="Richards S."/>
            <person name="Batterham P."/>
            <person name="Gasser R.B."/>
        </authorList>
    </citation>
    <scope>NUCLEOTIDE SEQUENCE [LARGE SCALE GENOMIC DNA]</scope>
    <source>
        <strain evidence="2 3">LS</strain>
        <tissue evidence="2">Full body</tissue>
    </source>
</reference>
<feature type="transmembrane region" description="Helical" evidence="1">
    <location>
        <begin position="88"/>
        <end position="110"/>
    </location>
</feature>
<keyword evidence="3" id="KW-1185">Reference proteome</keyword>
<sequence>MSNCQRHKTFIALLITRVASYNIHIFHTKTQLYIFRLKYFRTVLAEHRFSTNISEVNLRKITDLSSCKLVDMVSTIIRSNHANTLTPYLYLTLAMVLILFAQIMTTFLNIQLNSWQFIILLCAHKQQFIATFTPRFTDMYGFVVMIFWTGHYPT</sequence>
<comment type="caution">
    <text evidence="2">The sequence shown here is derived from an EMBL/GenBank/DDBJ whole genome shotgun (WGS) entry which is preliminary data.</text>
</comment>
<dbReference type="Proteomes" id="UP000037069">
    <property type="component" value="Unassembled WGS sequence"/>
</dbReference>
<keyword evidence="1" id="KW-0812">Transmembrane</keyword>
<keyword evidence="1" id="KW-0472">Membrane</keyword>
<dbReference type="AlphaFoldDB" id="A0A0L0C4T1"/>